<dbReference type="EMBL" id="JACHMI010000001">
    <property type="protein sequence ID" value="MBB6551830.1"/>
    <property type="molecule type" value="Genomic_DNA"/>
</dbReference>
<reference evidence="3 4" key="1">
    <citation type="submission" date="2020-08" db="EMBL/GenBank/DDBJ databases">
        <title>Sequencing the genomes of 1000 actinobacteria strains.</title>
        <authorList>
            <person name="Klenk H.-P."/>
        </authorList>
    </citation>
    <scope>NUCLEOTIDE SEQUENCE [LARGE SCALE GENOMIC DNA]</scope>
    <source>
        <strain evidence="3 4">DSM 43768</strain>
    </source>
</reference>
<dbReference type="PROSITE" id="PS50943">
    <property type="entry name" value="HTH_CROC1"/>
    <property type="match status" value="1"/>
</dbReference>
<dbReference type="Proteomes" id="UP000565579">
    <property type="component" value="Unassembled WGS sequence"/>
</dbReference>
<protein>
    <submittedName>
        <fullName evidence="3">Tetratricopeptide (TPR) repeat protein/transcriptional regulator with XRE-family HTH domain</fullName>
    </submittedName>
</protein>
<evidence type="ECO:0000256" key="1">
    <source>
        <dbReference type="PROSITE-ProRule" id="PRU00339"/>
    </source>
</evidence>
<feature type="repeat" description="TPR" evidence="1">
    <location>
        <begin position="663"/>
        <end position="696"/>
    </location>
</feature>
<dbReference type="PRINTS" id="PR00364">
    <property type="entry name" value="DISEASERSIST"/>
</dbReference>
<dbReference type="PROSITE" id="PS50005">
    <property type="entry name" value="TPR"/>
    <property type="match status" value="1"/>
</dbReference>
<dbReference type="InterPro" id="IPR001387">
    <property type="entry name" value="Cro/C1-type_HTH"/>
</dbReference>
<accession>A0A7X0NYB9</accession>
<dbReference type="Pfam" id="PF00931">
    <property type="entry name" value="NB-ARC"/>
    <property type="match status" value="1"/>
</dbReference>
<dbReference type="SUPFAM" id="SSF52540">
    <property type="entry name" value="P-loop containing nucleoside triphosphate hydrolases"/>
    <property type="match status" value="1"/>
</dbReference>
<dbReference type="InterPro" id="IPR002182">
    <property type="entry name" value="NB-ARC"/>
</dbReference>
<evidence type="ECO:0000313" key="3">
    <source>
        <dbReference type="EMBL" id="MBB6551830.1"/>
    </source>
</evidence>
<sequence length="755" mass="81481">MAEREFGSLLRELRTAAQMTLEELSEASGVSGRAIGNMERGKVGSPQRRTAEALADGLNLNEQDRARLLATVKTRPRAGALAQLPADLPVFTGRRAELQQALALLDEQGRQAQAVLIGAIRGMAGVGKTALALHWAHQITDSFPDGQLWVDLRGFDRGGQVLDPGQVLGGFLRALGVTDSRIPAGTEDRAALFRSKLAGRQVLIVLDNARDSEQVRPLLPATAGCLAIVTSRNQLTGLAATHGARTLTLDVWTPAEAREALALRLDEARVAAEPEAVAQVLELCGHLPLAVAVVAARAAARPSFALADIAAELREAHGTLDAFHTLDGVDPRAAFSWSYRALSPAAARLFRLLGLHPGPDVTLSAAASLIALPARRVRALLDECSAAHLVTEHEPGRWRLHDLLRAYAAEVAEEQDGPTECRQAFHRFVDHLLHTAHAADQVIYPVVSTPIELAPAQPGTVVDVIHDREQAAAWATRELHVVWAAQRQAEIWGGFDSHLWQLAWTTVDAFIDHQWSLGQESLAFLARAAEAVTRDPAGQGYASAVVGWVTRQEHHLGRSQEAKARLLTFLQMPGTRAQPLDQARVHHDLGWLHGDLGEHDDALHHALAALALYRDAGNLVGHARELASVAWYHALLGHYDDAITYGEQAITHLAEQKIAVNEAGAWDTLGYAHHHLGDHQRAIDCYRRSLALYRATGRSHLEAEVLEHLGDTHHALGDATAAAAAWQQALDLLIPLDHTGAGKLHAKLSASPPAG</sequence>
<dbReference type="SMART" id="SM00530">
    <property type="entry name" value="HTH_XRE"/>
    <property type="match status" value="1"/>
</dbReference>
<dbReference type="GO" id="GO:0003677">
    <property type="term" value="F:DNA binding"/>
    <property type="evidence" value="ECO:0007669"/>
    <property type="project" value="InterPro"/>
</dbReference>
<evidence type="ECO:0000313" key="4">
    <source>
        <dbReference type="Proteomes" id="UP000565579"/>
    </source>
</evidence>
<dbReference type="SUPFAM" id="SSF47413">
    <property type="entry name" value="lambda repressor-like DNA-binding domains"/>
    <property type="match status" value="1"/>
</dbReference>
<dbReference type="InterPro" id="IPR027417">
    <property type="entry name" value="P-loop_NTPase"/>
</dbReference>
<comment type="caution">
    <text evidence="3">The sequence shown here is derived from an EMBL/GenBank/DDBJ whole genome shotgun (WGS) entry which is preliminary data.</text>
</comment>
<evidence type="ECO:0000259" key="2">
    <source>
        <dbReference type="PROSITE" id="PS50943"/>
    </source>
</evidence>
<proteinExistence type="predicted"/>
<dbReference type="CDD" id="cd00093">
    <property type="entry name" value="HTH_XRE"/>
    <property type="match status" value="1"/>
</dbReference>
<gene>
    <name evidence="3" type="ORF">HD593_006625</name>
</gene>
<organism evidence="3 4">
    <name type="scientific">Nonomuraea rubra</name>
    <dbReference type="NCBI Taxonomy" id="46180"/>
    <lineage>
        <taxon>Bacteria</taxon>
        <taxon>Bacillati</taxon>
        <taxon>Actinomycetota</taxon>
        <taxon>Actinomycetes</taxon>
        <taxon>Streptosporangiales</taxon>
        <taxon>Streptosporangiaceae</taxon>
        <taxon>Nonomuraea</taxon>
    </lineage>
</organism>
<dbReference type="PANTHER" id="PTHR47691:SF3">
    <property type="entry name" value="HTH-TYPE TRANSCRIPTIONAL REGULATOR RV0890C-RELATED"/>
    <property type="match status" value="1"/>
</dbReference>
<feature type="domain" description="HTH cro/C1-type" evidence="2">
    <location>
        <begin position="10"/>
        <end position="65"/>
    </location>
</feature>
<dbReference type="Pfam" id="PF13560">
    <property type="entry name" value="HTH_31"/>
    <property type="match status" value="1"/>
</dbReference>
<name>A0A7X0NYB9_9ACTN</name>
<dbReference type="Pfam" id="PF13424">
    <property type="entry name" value="TPR_12"/>
    <property type="match status" value="1"/>
</dbReference>
<dbReference type="GO" id="GO:0043531">
    <property type="term" value="F:ADP binding"/>
    <property type="evidence" value="ECO:0007669"/>
    <property type="project" value="InterPro"/>
</dbReference>
<dbReference type="PANTHER" id="PTHR47691">
    <property type="entry name" value="REGULATOR-RELATED"/>
    <property type="match status" value="1"/>
</dbReference>
<dbReference type="SMART" id="SM00028">
    <property type="entry name" value="TPR"/>
    <property type="match status" value="4"/>
</dbReference>
<dbReference type="InterPro" id="IPR011990">
    <property type="entry name" value="TPR-like_helical_dom_sf"/>
</dbReference>
<dbReference type="Gene3D" id="3.40.50.300">
    <property type="entry name" value="P-loop containing nucleotide triphosphate hydrolases"/>
    <property type="match status" value="1"/>
</dbReference>
<dbReference type="AlphaFoldDB" id="A0A7X0NYB9"/>
<dbReference type="Gene3D" id="1.25.40.10">
    <property type="entry name" value="Tetratricopeptide repeat domain"/>
    <property type="match status" value="1"/>
</dbReference>
<keyword evidence="4" id="KW-1185">Reference proteome</keyword>
<dbReference type="InterPro" id="IPR019734">
    <property type="entry name" value="TPR_rpt"/>
</dbReference>
<dbReference type="InterPro" id="IPR010982">
    <property type="entry name" value="Lambda_DNA-bd_dom_sf"/>
</dbReference>
<keyword evidence="1" id="KW-0802">TPR repeat</keyword>
<dbReference type="Gene3D" id="1.10.260.40">
    <property type="entry name" value="lambda repressor-like DNA-binding domains"/>
    <property type="match status" value="1"/>
</dbReference>
<dbReference type="RefSeq" id="WP_221525117.1">
    <property type="nucleotide sequence ID" value="NZ_JACHMI010000001.1"/>
</dbReference>
<dbReference type="SUPFAM" id="SSF48452">
    <property type="entry name" value="TPR-like"/>
    <property type="match status" value="1"/>
</dbReference>